<evidence type="ECO:0000313" key="1">
    <source>
        <dbReference type="EMBL" id="KAK0556210.1"/>
    </source>
</evidence>
<accession>A0AAN6JTM6</accession>
<dbReference type="Proteomes" id="UP001176517">
    <property type="component" value="Unassembled WGS sequence"/>
</dbReference>
<proteinExistence type="predicted"/>
<organism evidence="1 2">
    <name type="scientific">Tilletia horrida</name>
    <dbReference type="NCBI Taxonomy" id="155126"/>
    <lineage>
        <taxon>Eukaryota</taxon>
        <taxon>Fungi</taxon>
        <taxon>Dikarya</taxon>
        <taxon>Basidiomycota</taxon>
        <taxon>Ustilaginomycotina</taxon>
        <taxon>Exobasidiomycetes</taxon>
        <taxon>Tilletiales</taxon>
        <taxon>Tilletiaceae</taxon>
        <taxon>Tilletia</taxon>
    </lineage>
</organism>
<gene>
    <name evidence="1" type="ORF">OC846_001304</name>
</gene>
<keyword evidence="2" id="KW-1185">Reference proteome</keyword>
<name>A0AAN6JTM6_9BASI</name>
<protein>
    <submittedName>
        <fullName evidence="1">Uncharacterized protein</fullName>
    </submittedName>
</protein>
<reference evidence="1" key="1">
    <citation type="journal article" date="2023" name="PhytoFront">
        <title>Draft Genome Resources of Seven Strains of Tilletia horrida, Causal Agent of Kernel Smut of Rice.</title>
        <authorList>
            <person name="Khanal S."/>
            <person name="Antony Babu S."/>
            <person name="Zhou X.G."/>
        </authorList>
    </citation>
    <scope>NUCLEOTIDE SEQUENCE</scope>
    <source>
        <strain evidence="1">TX6</strain>
    </source>
</reference>
<dbReference type="AlphaFoldDB" id="A0AAN6JTM6"/>
<dbReference type="EMBL" id="JAPDMZ010000018">
    <property type="protein sequence ID" value="KAK0556210.1"/>
    <property type="molecule type" value="Genomic_DNA"/>
</dbReference>
<sequence length="472" mass="51560">MHTLAATATPRLTATLAEDMHVADHATTSSSHTSTGTCSVPRLGLDLIWCSHQRREEEDDNVVTRDSAPLLHALSQTNVVAPPLLAPLMTCLTRTLGARLLQSMTLNVVVRETPLFPLGYGPASSETHLSIPIFNGAFLDRQEAVNPRLAGLARSLTAISWAAQNRIHRRGRAEQDEANAEQWASCENSIGSHIAELTGHTLQEAHSQGDNRFLAILHALLRKNQEMYGPDSIKPKLRMNPSTESVKAAFTSLVAGAPEAPHTTIFQVQEHQNADAALIPFPHPTSTSDHPGEHAAVHAINELRFDDSEDDIWTSPRPVTVSNLPNPAQMADLDAICARFMARAGPKASVEPPESEFEDMDHVAVFEEHELVADVDNVNESPLSGQWEQEFVLLPEDEGERSSVATAHQSTFWFSDGSLADMDGTYDKFGDVILSDLEACPRSHGSTQDCPPSPCLMSMDDANDDEMQYMSE</sequence>
<comment type="caution">
    <text evidence="1">The sequence shown here is derived from an EMBL/GenBank/DDBJ whole genome shotgun (WGS) entry which is preliminary data.</text>
</comment>
<evidence type="ECO:0000313" key="2">
    <source>
        <dbReference type="Proteomes" id="UP001176517"/>
    </source>
</evidence>